<evidence type="ECO:0000256" key="1">
    <source>
        <dbReference type="SAM" id="Coils"/>
    </source>
</evidence>
<evidence type="ECO:0000313" key="3">
    <source>
        <dbReference type="Proteomes" id="UP000033035"/>
    </source>
</evidence>
<organism evidence="2 3">
    <name type="scientific">Parabacteroides gordonii MS-1 = DSM 23371</name>
    <dbReference type="NCBI Taxonomy" id="1203610"/>
    <lineage>
        <taxon>Bacteria</taxon>
        <taxon>Pseudomonadati</taxon>
        <taxon>Bacteroidota</taxon>
        <taxon>Bacteroidia</taxon>
        <taxon>Bacteroidales</taxon>
        <taxon>Tannerellaceae</taxon>
        <taxon>Parabacteroides</taxon>
    </lineage>
</organism>
<keyword evidence="3" id="KW-1185">Reference proteome</keyword>
<keyword evidence="1" id="KW-0175">Coiled coil</keyword>
<dbReference type="HOGENOM" id="CLU_286332_0_0_10"/>
<gene>
    <name evidence="2" type="ORF">HMPREF1536_04557</name>
</gene>
<comment type="caution">
    <text evidence="2">The sequence shown here is derived from an EMBL/GenBank/DDBJ whole genome shotgun (WGS) entry which is preliminary data.</text>
</comment>
<feature type="coiled-coil region" evidence="1">
    <location>
        <begin position="220"/>
        <end position="247"/>
    </location>
</feature>
<accession>A0A0F5IVC0</accession>
<dbReference type="Proteomes" id="UP000033035">
    <property type="component" value="Unassembled WGS sequence"/>
</dbReference>
<dbReference type="RefSeq" id="WP_025866445.1">
    <property type="nucleotide sequence ID" value="NZ_AUAE01000027.1"/>
</dbReference>
<dbReference type="Gene3D" id="3.40.1140.10">
    <property type="match status" value="1"/>
</dbReference>
<dbReference type="EMBL" id="AQHW01000025">
    <property type="protein sequence ID" value="KKB49493.1"/>
    <property type="molecule type" value="Genomic_DNA"/>
</dbReference>
<dbReference type="GeneID" id="69502435"/>
<name>A0A0F5IVC0_9BACT</name>
<evidence type="ECO:0008006" key="4">
    <source>
        <dbReference type="Google" id="ProtNLM"/>
    </source>
</evidence>
<reference evidence="2 3" key="1">
    <citation type="submission" date="2013-04" db="EMBL/GenBank/DDBJ databases">
        <title>The Genome Sequence of Parabacteroides gordonii DSM 23371.</title>
        <authorList>
            <consortium name="The Broad Institute Genomics Platform"/>
            <person name="Earl A."/>
            <person name="Ward D."/>
            <person name="Feldgarden M."/>
            <person name="Gevers D."/>
            <person name="Martens E."/>
            <person name="Sakamoto M."/>
            <person name="Benno Y."/>
            <person name="Suzuki N."/>
            <person name="Matsunaga N."/>
            <person name="Koshihara K."/>
            <person name="Seki M."/>
            <person name="Komiya H."/>
            <person name="Walker B."/>
            <person name="Young S."/>
            <person name="Zeng Q."/>
            <person name="Gargeya S."/>
            <person name="Fitzgerald M."/>
            <person name="Haas B."/>
            <person name="Abouelleil A."/>
            <person name="Allen A.W."/>
            <person name="Alvarado L."/>
            <person name="Arachchi H.M."/>
            <person name="Berlin A.M."/>
            <person name="Chapman S.B."/>
            <person name="Gainer-Dewar J."/>
            <person name="Goldberg J."/>
            <person name="Griggs A."/>
            <person name="Gujja S."/>
            <person name="Hansen M."/>
            <person name="Howarth C."/>
            <person name="Imamovic A."/>
            <person name="Ireland A."/>
            <person name="Larimer J."/>
            <person name="McCowan C."/>
            <person name="Murphy C."/>
            <person name="Pearson M."/>
            <person name="Poon T.W."/>
            <person name="Priest M."/>
            <person name="Roberts A."/>
            <person name="Saif S."/>
            <person name="Shea T."/>
            <person name="Sisk P."/>
            <person name="Sykes S."/>
            <person name="Wortman J."/>
            <person name="Nusbaum C."/>
            <person name="Birren B."/>
        </authorList>
    </citation>
    <scope>NUCLEOTIDE SEQUENCE [LARGE SCALE GENOMIC DNA]</scope>
    <source>
        <strain evidence="2 3">MS-1</strain>
    </source>
</reference>
<evidence type="ECO:0000313" key="2">
    <source>
        <dbReference type="EMBL" id="KKB49493.1"/>
    </source>
</evidence>
<dbReference type="STRING" id="1203610.HMPREF1536_04557"/>
<dbReference type="PATRIC" id="fig|1203610.3.peg.4645"/>
<dbReference type="AlphaFoldDB" id="A0A0F5IVC0"/>
<proteinExistence type="predicted"/>
<sequence length="1098" mass="127549">MSNKKFPRIYSLSTVGIRNHYNSDYRFHPFRTDFAGDSGVGKSIIADVLQLILVGEREFKSATDSSSEREARKLIIERYGYVFLNIAIDTDKFIVIGMYISTTSIDPFIIQANIGLDVFEPLSSPLISKDFMLGDEIIDITNLPERMKENKQAYAAKLSLNKYHELLEQNKILPIDLKTEGNLKNFAQIIRAFSRGKGFKNNSKWLKEFFLNDDRENIIKVRFDEQLADIAQELRDHKENKDTLEKVRIKYEKFKRLFDLKQARDAAQEDYLKTKTIFHYQNKNTAEEKCIQLQYDIKSINHKVANSFLRLFSAEAEEQRKNVNLLADKLSIIENAQENITAYLTKESVAFQKYPKLDEQYIQVQKVEKLLDAYKTCEKLRDRHSKQLSEKAEKEHLKNLGDELMKQKLYEEWTKSPWARGAVDGSAFYKKRTEEINTEIKRLTTLKDFSDVTNTKSLAYWTIQNKPSLSHEEESVLFNLDMILIEKPASIEKNTQYIPNPETFFGNLEIGEKESNPNGFWVDWGSIRRFVPYIPERFFTTKNSDEITGYFNEKYKDAAEIINSLREEKETIEAMQKVASKHGENAVNAFVRRDEISAYIIDENLDITATQLDELLKVHFNGEDIKQTKSELDAAKILKIKGETEQEQVKKDIQQACQIEFSKNFSFLEVQTAIRQLQEKANRLLIYKQNRATRFRQLFSTYIQIPEDLDTTSILNLRSELNDNLKKKHSCKEEIKVLKTKIQEEDSLYHQAKLDYQAQSDQQINLKINIVAKPEEKEQLFYSARNAYKQAYDDIVIEFLSEKMYQRFMGSEDYLALTREVVNEIPAKQLTSNETDALQQMLDFLKQLNDTHIHIGNRKLNLLKEIFQDVRDAVSDYVAKMYEIGAYFKGSDKEISQGFKLSLTCPFSLIYPIDWIDMFLEKLNDSIKQESIHQDLFAALREKIDIPDMMATAFEKCGGFKNAKIEDLLNPKNYFDIKFEMESDDGEKNVGSAGQTYAVTAMLCVARLSLVEKKEKGRQHSGLRFMPIDEAEGIGSNFDLLERIAEAKDYQLISMSINPLDDFRDGEQYLYILNGSKKRKERVSTFAIFSNADEIQKI</sequence>
<protein>
    <recommendedName>
        <fullName evidence="4">MukB N-terminal domain-containing protein</fullName>
    </recommendedName>
</protein>